<protein>
    <submittedName>
        <fullName evidence="4">Uncharacterized protein</fullName>
    </submittedName>
</protein>
<dbReference type="EMBL" id="DUZY01000365">
    <property type="protein sequence ID" value="DAD49716.1"/>
    <property type="molecule type" value="Genomic_DNA"/>
</dbReference>
<proteinExistence type="predicted"/>
<gene>
    <name evidence="4" type="ORF">HUJ06_000078</name>
    <name evidence="3" type="ORF">HUJ06_019193</name>
    <name evidence="1" type="ORF">HUJ06_022367</name>
    <name evidence="2" type="ORF">HUJ06_027152</name>
</gene>
<evidence type="ECO:0000313" key="5">
    <source>
        <dbReference type="Proteomes" id="UP000607653"/>
    </source>
</evidence>
<evidence type="ECO:0000313" key="4">
    <source>
        <dbReference type="EMBL" id="DAD49716.1"/>
    </source>
</evidence>
<organism evidence="4 5">
    <name type="scientific">Nelumbo nucifera</name>
    <name type="common">Sacred lotus</name>
    <dbReference type="NCBI Taxonomy" id="4432"/>
    <lineage>
        <taxon>Eukaryota</taxon>
        <taxon>Viridiplantae</taxon>
        <taxon>Streptophyta</taxon>
        <taxon>Embryophyta</taxon>
        <taxon>Tracheophyta</taxon>
        <taxon>Spermatophyta</taxon>
        <taxon>Magnoliopsida</taxon>
        <taxon>Proteales</taxon>
        <taxon>Nelumbonaceae</taxon>
        <taxon>Nelumbo</taxon>
    </lineage>
</organism>
<name>A0A823A577_NELNU</name>
<comment type="caution">
    <text evidence="4">The sequence shown here is derived from an EMBL/GenBank/DDBJ whole genome shotgun (WGS) entry which is preliminary data.</text>
</comment>
<evidence type="ECO:0000313" key="1">
    <source>
        <dbReference type="EMBL" id="DAD20904.1"/>
    </source>
</evidence>
<reference evidence="4 5" key="1">
    <citation type="journal article" date="2020" name="Mol. Biol. Evol.">
        <title>Distinct Expression and Methylation Patterns for Genes with Different Fates following a Single Whole-Genome Duplication in Flowering Plants.</title>
        <authorList>
            <person name="Shi T."/>
            <person name="Rahmani R.S."/>
            <person name="Gugger P.F."/>
            <person name="Wang M."/>
            <person name="Li H."/>
            <person name="Zhang Y."/>
            <person name="Li Z."/>
            <person name="Wang Q."/>
            <person name="Van de Peer Y."/>
            <person name="Marchal K."/>
            <person name="Chen J."/>
        </authorList>
    </citation>
    <scope>NUCLEOTIDE SEQUENCE [LARGE SCALE GENOMIC DNA]</scope>
    <source>
        <tissue evidence="4">Leaf</tissue>
    </source>
</reference>
<dbReference type="Proteomes" id="UP000607653">
    <property type="component" value="Unassembled WGS sequence"/>
</dbReference>
<keyword evidence="5" id="KW-1185">Reference proteome</keyword>
<accession>A0A823A577</accession>
<dbReference type="AlphaFoldDB" id="A0A823A577"/>
<dbReference type="EMBL" id="DUZY01000001">
    <property type="protein sequence ID" value="DAD25688.1"/>
    <property type="molecule type" value="Genomic_DNA"/>
</dbReference>
<dbReference type="EMBL" id="DUZY01000073">
    <property type="protein sequence ID" value="DAD49383.1"/>
    <property type="molecule type" value="Genomic_DNA"/>
</dbReference>
<evidence type="ECO:0000313" key="2">
    <source>
        <dbReference type="EMBL" id="DAD25688.1"/>
    </source>
</evidence>
<sequence>MKSLSLLQLIKIVALDDAYVESLFCF</sequence>
<evidence type="ECO:0000313" key="3">
    <source>
        <dbReference type="EMBL" id="DAD49383.1"/>
    </source>
</evidence>
<dbReference type="EMBL" id="DUZY01000001">
    <property type="protein sequence ID" value="DAD20904.1"/>
    <property type="molecule type" value="Genomic_DNA"/>
</dbReference>